<dbReference type="GO" id="GO:0046872">
    <property type="term" value="F:metal ion binding"/>
    <property type="evidence" value="ECO:0007669"/>
    <property type="project" value="UniProtKB-KW"/>
</dbReference>
<dbReference type="Gene3D" id="3.40.50.720">
    <property type="entry name" value="NAD(P)-binding Rossmann-like Domain"/>
    <property type="match status" value="1"/>
</dbReference>
<dbReference type="InterPro" id="IPR028090">
    <property type="entry name" value="JAB_dom_prok"/>
</dbReference>
<dbReference type="EMBL" id="NTMR01000016">
    <property type="protein sequence ID" value="PBK03852.1"/>
    <property type="molecule type" value="Genomic_DNA"/>
</dbReference>
<accession>A0A2A3MGF8</accession>
<name>A0A2A3MGF8_9PSED</name>
<dbReference type="Pfam" id="PF00899">
    <property type="entry name" value="ThiF"/>
    <property type="match status" value="1"/>
</dbReference>
<evidence type="ECO:0000256" key="5">
    <source>
        <dbReference type="ARBA" id="ARBA00023049"/>
    </source>
</evidence>
<evidence type="ECO:0000259" key="7">
    <source>
        <dbReference type="Pfam" id="PF14464"/>
    </source>
</evidence>
<evidence type="ECO:0000256" key="4">
    <source>
        <dbReference type="ARBA" id="ARBA00022833"/>
    </source>
</evidence>
<sequence>MCEAFDTPRSRLARSVVRYLVGSPNHPYATLNQVSLNGSFDMLEIELEIELAQRRPVPIQHKEPVRLTFMAHDDSWPPRVLSTRENFPTGMVHTNLDREAGGLALCIWEEAWPDLSTNLTGQALVERLRSWFSSMAAGTVHDDEQLLEPLILASSHTLIIPPGEMHGPWYIQQAYKHEGQMILGLSKEKPERELTTHNFAIYAPQLPGQQHGALARTPYDLGALQQLCLNLGFDLIRDLTGWLQAPDQLRDADRLQPILVLTVPKRRERDAPEEQLELWCYTLGESLAQLGERLDITITDQKTKQTTYKLLGTAENADLPSIALEPWRVVQRLDRGTARQFAGATNKTDTPLLAIGAGAIGSNVAMMVTRSGIGPWTVVDGDITLPHNTVRQVHKRDSVGYPKALGLQFALDNVFEEGGNTAIPVNVFAPGEQADALDAAVRSSEIAIDFSASPAVLGWLSEQPIRRGVSAFFGPDGSDLVVLAENKSRAVRVDEIEAQYFWHVATEAQLKGHLSAARLDKIRYANACQDLSAPLPPWQLQTLCGLAAGQVARLLQNEDACFQVWRLEPVTGAVQPVVIPVQQVHRYQEGTVRVSITSGVISTMRKLRREAGGNETGGVLIGTFDLVRNVVHIVAALPAPPDSKQAPTYFVRGKKDLKPRIEELSSGSAGRLHYLGEWHSHPRAVPARPSDDDEGVFSHLEAHLGSLGGPYIMAICGEDDTWIRTGWAEHAVVEGVITHEPQ</sequence>
<dbReference type="InterPro" id="IPR032865">
    <property type="entry name" value="Prok-E2_A"/>
</dbReference>
<dbReference type="Gene3D" id="3.40.140.10">
    <property type="entry name" value="Cytidine Deaminase, domain 2"/>
    <property type="match status" value="1"/>
</dbReference>
<dbReference type="GO" id="GO:0006508">
    <property type="term" value="P:proteolysis"/>
    <property type="evidence" value="ECO:0007669"/>
    <property type="project" value="UniProtKB-KW"/>
</dbReference>
<dbReference type="SUPFAM" id="SSF69572">
    <property type="entry name" value="Activating enzymes of the ubiquitin-like proteins"/>
    <property type="match status" value="1"/>
</dbReference>
<comment type="caution">
    <text evidence="8">The sequence shown here is derived from an EMBL/GenBank/DDBJ whole genome shotgun (WGS) entry which is preliminary data.</text>
</comment>
<organism evidence="8 9">
    <name type="scientific">Pseudomonas abyssi</name>
    <dbReference type="NCBI Taxonomy" id="170540"/>
    <lineage>
        <taxon>Bacteria</taxon>
        <taxon>Pseudomonadati</taxon>
        <taxon>Pseudomonadota</taxon>
        <taxon>Gammaproteobacteria</taxon>
        <taxon>Pseudomonadales</taxon>
        <taxon>Pseudomonadaceae</taxon>
        <taxon>Pseudomonas</taxon>
    </lineage>
</organism>
<evidence type="ECO:0000256" key="3">
    <source>
        <dbReference type="ARBA" id="ARBA00022801"/>
    </source>
</evidence>
<reference evidence="8 9" key="1">
    <citation type="submission" date="2017-09" db="EMBL/GenBank/DDBJ databases">
        <title>Pseudomonas abyssi sp. nov. isolated from Abyssopelagic Water.</title>
        <authorList>
            <person name="Wei Y."/>
        </authorList>
    </citation>
    <scope>NUCLEOTIDE SEQUENCE [LARGE SCALE GENOMIC DNA]</scope>
    <source>
        <strain evidence="8 9">MT5</strain>
    </source>
</reference>
<dbReference type="Pfam" id="PF14464">
    <property type="entry name" value="Prok-JAB"/>
    <property type="match status" value="1"/>
</dbReference>
<dbReference type="InterPro" id="IPR000594">
    <property type="entry name" value="ThiF_NAD_FAD-bd"/>
</dbReference>
<feature type="domain" description="JAB" evidence="7">
    <location>
        <begin position="599"/>
        <end position="710"/>
    </location>
</feature>
<evidence type="ECO:0008006" key="10">
    <source>
        <dbReference type="Google" id="ProtNLM"/>
    </source>
</evidence>
<dbReference type="AlphaFoldDB" id="A0A2A3MGF8"/>
<feature type="domain" description="THIF-type NAD/FAD binding fold" evidence="6">
    <location>
        <begin position="353"/>
        <end position="413"/>
    </location>
</feature>
<dbReference type="SUPFAM" id="SSF102712">
    <property type="entry name" value="JAB1/MPN domain"/>
    <property type="match status" value="1"/>
</dbReference>
<evidence type="ECO:0000256" key="1">
    <source>
        <dbReference type="ARBA" id="ARBA00022670"/>
    </source>
</evidence>
<keyword evidence="4" id="KW-0862">Zinc</keyword>
<dbReference type="GO" id="GO:0008641">
    <property type="term" value="F:ubiquitin-like modifier activating enzyme activity"/>
    <property type="evidence" value="ECO:0007669"/>
    <property type="project" value="InterPro"/>
</dbReference>
<gene>
    <name evidence="8" type="ORF">CNQ84_13260</name>
</gene>
<keyword evidence="3" id="KW-0378">Hydrolase</keyword>
<dbReference type="Pfam" id="PF14457">
    <property type="entry name" value="Prok-E2_A"/>
    <property type="match status" value="1"/>
</dbReference>
<proteinExistence type="predicted"/>
<evidence type="ECO:0000259" key="6">
    <source>
        <dbReference type="Pfam" id="PF00899"/>
    </source>
</evidence>
<dbReference type="Proteomes" id="UP000242313">
    <property type="component" value="Unassembled WGS sequence"/>
</dbReference>
<dbReference type="InterPro" id="IPR035985">
    <property type="entry name" value="Ubiquitin-activating_enz"/>
</dbReference>
<evidence type="ECO:0000313" key="9">
    <source>
        <dbReference type="Proteomes" id="UP000242313"/>
    </source>
</evidence>
<keyword evidence="9" id="KW-1185">Reference proteome</keyword>
<protein>
    <recommendedName>
        <fullName evidence="10">Thiamine biosynthesis protein ThiF</fullName>
    </recommendedName>
</protein>
<keyword evidence="2" id="KW-0479">Metal-binding</keyword>
<dbReference type="RefSeq" id="WP_096005325.1">
    <property type="nucleotide sequence ID" value="NZ_JBLWUL010000010.1"/>
</dbReference>
<keyword evidence="1" id="KW-0645">Protease</keyword>
<evidence type="ECO:0000256" key="2">
    <source>
        <dbReference type="ARBA" id="ARBA00022723"/>
    </source>
</evidence>
<dbReference type="GO" id="GO:0008237">
    <property type="term" value="F:metallopeptidase activity"/>
    <property type="evidence" value="ECO:0007669"/>
    <property type="project" value="UniProtKB-KW"/>
</dbReference>
<evidence type="ECO:0000313" key="8">
    <source>
        <dbReference type="EMBL" id="PBK03852.1"/>
    </source>
</evidence>
<keyword evidence="5" id="KW-0482">Metalloprotease</keyword>